<dbReference type="AlphaFoldDB" id="A0A5D8ZB53"/>
<evidence type="ECO:0000259" key="1">
    <source>
        <dbReference type="PROSITE" id="PS50883"/>
    </source>
</evidence>
<keyword evidence="4" id="KW-1185">Reference proteome</keyword>
<dbReference type="GO" id="GO:0071111">
    <property type="term" value="F:cyclic-guanylate-specific phosphodiesterase activity"/>
    <property type="evidence" value="ECO:0007669"/>
    <property type="project" value="InterPro"/>
</dbReference>
<dbReference type="InterPro" id="IPR035919">
    <property type="entry name" value="EAL_sf"/>
</dbReference>
<dbReference type="CDD" id="cd01948">
    <property type="entry name" value="EAL"/>
    <property type="match status" value="1"/>
</dbReference>
<accession>A0A5D8ZB53</accession>
<dbReference type="PANTHER" id="PTHR33121">
    <property type="entry name" value="CYCLIC DI-GMP PHOSPHODIESTERASE PDEF"/>
    <property type="match status" value="1"/>
</dbReference>
<dbReference type="InterPro" id="IPR001633">
    <property type="entry name" value="EAL_dom"/>
</dbReference>
<dbReference type="Proteomes" id="UP000323164">
    <property type="component" value="Unassembled WGS sequence"/>
</dbReference>
<dbReference type="PROSITE" id="PS50883">
    <property type="entry name" value="EAL"/>
    <property type="match status" value="1"/>
</dbReference>
<dbReference type="SUPFAM" id="SSF55073">
    <property type="entry name" value="Nucleotide cyclase"/>
    <property type="match status" value="1"/>
</dbReference>
<feature type="domain" description="EAL" evidence="1">
    <location>
        <begin position="188"/>
        <end position="439"/>
    </location>
</feature>
<dbReference type="SMART" id="SM00052">
    <property type="entry name" value="EAL"/>
    <property type="match status" value="1"/>
</dbReference>
<dbReference type="Gene3D" id="3.30.70.270">
    <property type="match status" value="1"/>
</dbReference>
<reference evidence="3 4" key="1">
    <citation type="submission" date="2019-08" db="EMBL/GenBank/DDBJ databases">
        <title>Draft genome sequence of Lysobacter sp. UKS-15.</title>
        <authorList>
            <person name="Im W.-T."/>
        </authorList>
    </citation>
    <scope>NUCLEOTIDE SEQUENCE [LARGE SCALE GENOMIC DNA]</scope>
    <source>
        <strain evidence="3 4">UKS-15</strain>
    </source>
</reference>
<dbReference type="SMART" id="SM00267">
    <property type="entry name" value="GGDEF"/>
    <property type="match status" value="1"/>
</dbReference>
<dbReference type="InterPro" id="IPR029787">
    <property type="entry name" value="Nucleotide_cyclase"/>
</dbReference>
<dbReference type="InterPro" id="IPR050706">
    <property type="entry name" value="Cyclic-di-GMP_PDE-like"/>
</dbReference>
<feature type="domain" description="GGDEF" evidence="2">
    <location>
        <begin position="46"/>
        <end position="179"/>
    </location>
</feature>
<gene>
    <name evidence="3" type="ORF">FW784_00020</name>
</gene>
<dbReference type="PROSITE" id="PS50887">
    <property type="entry name" value="GGDEF"/>
    <property type="match status" value="1"/>
</dbReference>
<dbReference type="Gene3D" id="3.20.20.450">
    <property type="entry name" value="EAL domain"/>
    <property type="match status" value="1"/>
</dbReference>
<dbReference type="Pfam" id="PF00563">
    <property type="entry name" value="EAL"/>
    <property type="match status" value="1"/>
</dbReference>
<dbReference type="CDD" id="cd01949">
    <property type="entry name" value="GGDEF"/>
    <property type="match status" value="1"/>
</dbReference>
<dbReference type="InterPro" id="IPR043128">
    <property type="entry name" value="Rev_trsase/Diguanyl_cyclase"/>
</dbReference>
<protein>
    <submittedName>
        <fullName evidence="3">Bifunctional diguanylate cyclase/phosphodiesterase</fullName>
    </submittedName>
</protein>
<evidence type="ECO:0000259" key="2">
    <source>
        <dbReference type="PROSITE" id="PS50887"/>
    </source>
</evidence>
<dbReference type="OrthoDB" id="9812358at2"/>
<dbReference type="SUPFAM" id="SSF141868">
    <property type="entry name" value="EAL domain-like"/>
    <property type="match status" value="1"/>
</dbReference>
<evidence type="ECO:0000313" key="4">
    <source>
        <dbReference type="Proteomes" id="UP000323164"/>
    </source>
</evidence>
<dbReference type="PANTHER" id="PTHR33121:SF70">
    <property type="entry name" value="SIGNALING PROTEIN YKOW"/>
    <property type="match status" value="1"/>
</dbReference>
<sequence>MPTASIAQRCSWTDVAADDELTGLRGRRDFLSLLGRQVVHASENRASVALVVVDIDGFAEINGVHGYALGDRLLAHLARQLQSVLRPQDYAARIGDNRFALIFSNVLNAGHVELAVQKLFRLLDTPVEAGAARLHVPVTLGVALCPRHATHSEFLLRRAEAALMRARRLGARHAFAPDTGADLDISDQWDLEMQLGTAIERGEMLLAYQPKVSASTLQPVGAEALMRWNSGTRGAISPDVFIPVAERIGHIKKLTVWALNTSLRHASQWTVPCGRPSVSVNIPGVLATQPDLPELVEDALRLWGDGVQLVLEITEGSLMDAAVAFPILQRVRAMGVQISIDDFGTGYSCLSYFRNIPADELKIDRSFVTGLLTDPAYADIIRFVVDLAHRFGLSVAAEGVEDEATSDRLRELGCDVLQGFLFGRPVPNAEVQAWLTAQQPVFVARG</sequence>
<dbReference type="Pfam" id="PF00990">
    <property type="entry name" value="GGDEF"/>
    <property type="match status" value="1"/>
</dbReference>
<dbReference type="EMBL" id="VTRV01000001">
    <property type="protein sequence ID" value="TZF91860.1"/>
    <property type="molecule type" value="Genomic_DNA"/>
</dbReference>
<comment type="caution">
    <text evidence="3">The sequence shown here is derived from an EMBL/GenBank/DDBJ whole genome shotgun (WGS) entry which is preliminary data.</text>
</comment>
<evidence type="ECO:0000313" key="3">
    <source>
        <dbReference type="EMBL" id="TZF91860.1"/>
    </source>
</evidence>
<dbReference type="InterPro" id="IPR000160">
    <property type="entry name" value="GGDEF_dom"/>
</dbReference>
<dbReference type="NCBIfam" id="TIGR00254">
    <property type="entry name" value="GGDEF"/>
    <property type="match status" value="1"/>
</dbReference>
<name>A0A5D8ZB53_9GAMM</name>
<proteinExistence type="predicted"/>
<organism evidence="3 4">
    <name type="scientific">Cognatilysobacter lacus</name>
    <dbReference type="NCBI Taxonomy" id="1643323"/>
    <lineage>
        <taxon>Bacteria</taxon>
        <taxon>Pseudomonadati</taxon>
        <taxon>Pseudomonadota</taxon>
        <taxon>Gammaproteobacteria</taxon>
        <taxon>Lysobacterales</taxon>
        <taxon>Lysobacteraceae</taxon>
        <taxon>Cognatilysobacter</taxon>
    </lineage>
</organism>